<dbReference type="RefSeq" id="WP_144838340.1">
    <property type="nucleotide sequence ID" value="NZ_JBHTKI010000022.1"/>
</dbReference>
<reference evidence="3" key="1">
    <citation type="journal article" date="2019" name="Int. J. Syst. Evol. Microbiol.">
        <title>The Global Catalogue of Microorganisms (GCM) 10K type strain sequencing project: providing services to taxonomists for standard genome sequencing and annotation.</title>
        <authorList>
            <consortium name="The Broad Institute Genomics Platform"/>
            <consortium name="The Broad Institute Genome Sequencing Center for Infectious Disease"/>
            <person name="Wu L."/>
            <person name="Ma J."/>
        </authorList>
    </citation>
    <scope>NUCLEOTIDE SEQUENCE [LARGE SCALE GENOMIC DNA]</scope>
    <source>
        <strain evidence="3">CCUG 56756</strain>
    </source>
</reference>
<evidence type="ECO:0000313" key="3">
    <source>
        <dbReference type="Proteomes" id="UP001597109"/>
    </source>
</evidence>
<dbReference type="GO" id="GO:0016746">
    <property type="term" value="F:acyltransferase activity"/>
    <property type="evidence" value="ECO:0007669"/>
    <property type="project" value="UniProtKB-KW"/>
</dbReference>
<dbReference type="PANTHER" id="PTHR47542">
    <property type="entry name" value="ACYL-COA N-ACYLTRANSFERASES (NAT) SUPERFAMILY PROTEIN"/>
    <property type="match status" value="1"/>
</dbReference>
<evidence type="ECO:0000313" key="2">
    <source>
        <dbReference type="EMBL" id="MFD1032519.1"/>
    </source>
</evidence>
<dbReference type="SUPFAM" id="SSF55729">
    <property type="entry name" value="Acyl-CoA N-acyltransferases (Nat)"/>
    <property type="match status" value="1"/>
</dbReference>
<dbReference type="InterPro" id="IPR000182">
    <property type="entry name" value="GNAT_dom"/>
</dbReference>
<keyword evidence="3" id="KW-1185">Reference proteome</keyword>
<name>A0ABW3LF37_9BACL</name>
<accession>A0ABW3LF37</accession>
<dbReference type="PANTHER" id="PTHR47542:SF2">
    <property type="entry name" value="ACYL-COA N-ACYLTRANSFERASES (NAT) SUPERFAMILY PROTEIN"/>
    <property type="match status" value="1"/>
</dbReference>
<organism evidence="2 3">
    <name type="scientific">Metaplanococcus flavidus</name>
    <dbReference type="NCBI Taxonomy" id="569883"/>
    <lineage>
        <taxon>Bacteria</taxon>
        <taxon>Bacillati</taxon>
        <taxon>Bacillota</taxon>
        <taxon>Bacilli</taxon>
        <taxon>Bacillales</taxon>
        <taxon>Caryophanaceae</taxon>
        <taxon>Metaplanococcus</taxon>
    </lineage>
</organism>
<sequence length="293" mass="33190">MEIKFVSPNAVREVSEYLEKMNRQNRSHIGFCGEQNEEIYDSLMNDFSDLKIEDSLVAAYEQDKLMGMIGLDFDLESGDADIWGPFVTDENLDVAQALWNKALLKMPQEIKTCSFFINKENSFAKKFIEKNNAKYSSADTVLNIKRGTFTSEAMITSKGISEEYRASFSNLHNETFPKTYFNSITILNRVNERNELLVLEEDETQIKGYVYIEANPEHGEGNIEYIAVSEGLRGQGVGKALLKDALMKLFSYPGIDEVTICVSCENTAAINLYKSVGFKEKYVLDSYDLPVNV</sequence>
<keyword evidence="2" id="KW-0808">Transferase</keyword>
<protein>
    <submittedName>
        <fullName evidence="2">GNAT family N-acetyltransferase</fullName>
        <ecNumber evidence="2">2.3.1.-</ecNumber>
    </submittedName>
</protein>
<dbReference type="Gene3D" id="3.40.630.30">
    <property type="match status" value="2"/>
</dbReference>
<dbReference type="PROSITE" id="PS51186">
    <property type="entry name" value="GNAT"/>
    <property type="match status" value="1"/>
</dbReference>
<dbReference type="Pfam" id="PF00583">
    <property type="entry name" value="Acetyltransf_1"/>
    <property type="match status" value="1"/>
</dbReference>
<dbReference type="EMBL" id="JBHTKI010000022">
    <property type="protein sequence ID" value="MFD1032519.1"/>
    <property type="molecule type" value="Genomic_DNA"/>
</dbReference>
<proteinExistence type="predicted"/>
<comment type="caution">
    <text evidence="2">The sequence shown here is derived from an EMBL/GenBank/DDBJ whole genome shotgun (WGS) entry which is preliminary data.</text>
</comment>
<evidence type="ECO:0000259" key="1">
    <source>
        <dbReference type="PROSITE" id="PS51186"/>
    </source>
</evidence>
<keyword evidence="2" id="KW-0012">Acyltransferase</keyword>
<gene>
    <name evidence="2" type="ORF">ACFQ1X_13850</name>
</gene>
<dbReference type="EC" id="2.3.1.-" evidence="2"/>
<dbReference type="InterPro" id="IPR016181">
    <property type="entry name" value="Acyl_CoA_acyltransferase"/>
</dbReference>
<feature type="domain" description="N-acetyltransferase" evidence="1">
    <location>
        <begin position="155"/>
        <end position="293"/>
    </location>
</feature>
<dbReference type="CDD" id="cd04301">
    <property type="entry name" value="NAT_SF"/>
    <property type="match status" value="1"/>
</dbReference>
<dbReference type="Proteomes" id="UP001597109">
    <property type="component" value="Unassembled WGS sequence"/>
</dbReference>